<dbReference type="SUPFAM" id="SSF56784">
    <property type="entry name" value="HAD-like"/>
    <property type="match status" value="1"/>
</dbReference>
<evidence type="ECO:0000256" key="6">
    <source>
        <dbReference type="ARBA" id="ARBA00022723"/>
    </source>
</evidence>
<name>A0ABT2Z3L6_9RHOB</name>
<keyword evidence="7 10" id="KW-0378">Hydrolase</keyword>
<protein>
    <recommendedName>
        <fullName evidence="5">phosphoglycolate phosphatase</fullName>
        <ecNumber evidence="5">3.1.3.18</ecNumber>
    </recommendedName>
</protein>
<keyword evidence="11" id="KW-1185">Reference proteome</keyword>
<dbReference type="Pfam" id="PF00702">
    <property type="entry name" value="Hydrolase"/>
    <property type="match status" value="1"/>
</dbReference>
<dbReference type="PRINTS" id="PR00413">
    <property type="entry name" value="HADHALOGNASE"/>
</dbReference>
<dbReference type="InterPro" id="IPR036412">
    <property type="entry name" value="HAD-like_sf"/>
</dbReference>
<evidence type="ECO:0000256" key="7">
    <source>
        <dbReference type="ARBA" id="ARBA00022801"/>
    </source>
</evidence>
<evidence type="ECO:0000256" key="4">
    <source>
        <dbReference type="ARBA" id="ARBA00006171"/>
    </source>
</evidence>
<comment type="pathway">
    <text evidence="3">Organic acid metabolism; glycolate biosynthesis; glycolate from 2-phosphoglycolate: step 1/1.</text>
</comment>
<dbReference type="InterPro" id="IPR023198">
    <property type="entry name" value="PGP-like_dom2"/>
</dbReference>
<dbReference type="InterPro" id="IPR023214">
    <property type="entry name" value="HAD_sf"/>
</dbReference>
<comment type="catalytic activity">
    <reaction evidence="1">
        <text>2-phosphoglycolate + H2O = glycolate + phosphate</text>
        <dbReference type="Rhea" id="RHEA:14369"/>
        <dbReference type="ChEBI" id="CHEBI:15377"/>
        <dbReference type="ChEBI" id="CHEBI:29805"/>
        <dbReference type="ChEBI" id="CHEBI:43474"/>
        <dbReference type="ChEBI" id="CHEBI:58033"/>
        <dbReference type="EC" id="3.1.3.18"/>
    </reaction>
</comment>
<comment type="caution">
    <text evidence="10">The sequence shown here is derived from an EMBL/GenBank/DDBJ whole genome shotgun (WGS) entry which is preliminary data.</text>
</comment>
<keyword evidence="8" id="KW-0460">Magnesium</keyword>
<dbReference type="Proteomes" id="UP001652503">
    <property type="component" value="Unassembled WGS sequence"/>
</dbReference>
<dbReference type="NCBIfam" id="TIGR01549">
    <property type="entry name" value="HAD-SF-IA-v1"/>
    <property type="match status" value="1"/>
</dbReference>
<evidence type="ECO:0000256" key="9">
    <source>
        <dbReference type="ARBA" id="ARBA00023277"/>
    </source>
</evidence>
<keyword evidence="6" id="KW-0479">Metal-binding</keyword>
<dbReference type="InterPro" id="IPR050155">
    <property type="entry name" value="HAD-like_hydrolase_sf"/>
</dbReference>
<accession>A0ABT2Z3L6</accession>
<dbReference type="GO" id="GO:0008967">
    <property type="term" value="F:phosphoglycolate phosphatase activity"/>
    <property type="evidence" value="ECO:0007669"/>
    <property type="project" value="UniProtKB-EC"/>
</dbReference>
<comment type="similarity">
    <text evidence="4">Belongs to the HAD-like hydrolase superfamily. CbbY/CbbZ/Gph/YieH family.</text>
</comment>
<evidence type="ECO:0000256" key="3">
    <source>
        <dbReference type="ARBA" id="ARBA00004818"/>
    </source>
</evidence>
<sequence length="220" mass="23081">MSALPSVIFDLDGTLLDSLPDIQAAVNRMLVAEGLEPLSAATVRGFIGDGLPVLVSRVMAARGIDASRLGELSARVGADYTAHAADQTVVFPGVIGALSQLRELGHPLGLCTNKPYNATVAVLKALSLFDFFSSIIAGDSLPQRKPAPEPLHAVRDALGRSGIFVGDSEVDAATAGAAQMPFVLFADGFLRVPKSEITFNAEFEHFDALPGIIAQLSRLV</sequence>
<dbReference type="EMBL" id="JAOWLA010000012">
    <property type="protein sequence ID" value="MCV2865739.1"/>
    <property type="molecule type" value="Genomic_DNA"/>
</dbReference>
<proteinExistence type="inferred from homology"/>
<dbReference type="PANTHER" id="PTHR43434">
    <property type="entry name" value="PHOSPHOGLYCOLATE PHOSPHATASE"/>
    <property type="match status" value="1"/>
</dbReference>
<dbReference type="InterPro" id="IPR006439">
    <property type="entry name" value="HAD-SF_hydro_IA"/>
</dbReference>
<evidence type="ECO:0000256" key="5">
    <source>
        <dbReference type="ARBA" id="ARBA00013078"/>
    </source>
</evidence>
<comment type="cofactor">
    <cofactor evidence="2">
        <name>Mg(2+)</name>
        <dbReference type="ChEBI" id="CHEBI:18420"/>
    </cofactor>
</comment>
<dbReference type="SFLD" id="SFLDG01129">
    <property type="entry name" value="C1.5:_HAD__Beta-PGM__Phosphata"/>
    <property type="match status" value="1"/>
</dbReference>
<dbReference type="PANTHER" id="PTHR43434:SF1">
    <property type="entry name" value="PHOSPHOGLYCOLATE PHOSPHATASE"/>
    <property type="match status" value="1"/>
</dbReference>
<dbReference type="RefSeq" id="WP_263722262.1">
    <property type="nucleotide sequence ID" value="NZ_JAOWLA010000012.1"/>
</dbReference>
<dbReference type="Gene3D" id="1.10.150.240">
    <property type="entry name" value="Putative phosphatase, domain 2"/>
    <property type="match status" value="1"/>
</dbReference>
<evidence type="ECO:0000256" key="1">
    <source>
        <dbReference type="ARBA" id="ARBA00000830"/>
    </source>
</evidence>
<dbReference type="InterPro" id="IPR037512">
    <property type="entry name" value="PGPase_prok"/>
</dbReference>
<evidence type="ECO:0000313" key="11">
    <source>
        <dbReference type="Proteomes" id="UP001652503"/>
    </source>
</evidence>
<evidence type="ECO:0000256" key="8">
    <source>
        <dbReference type="ARBA" id="ARBA00022842"/>
    </source>
</evidence>
<organism evidence="10 11">
    <name type="scientific">Albidovulum sediminicola</name>
    <dbReference type="NCBI Taxonomy" id="2984331"/>
    <lineage>
        <taxon>Bacteria</taxon>
        <taxon>Pseudomonadati</taxon>
        <taxon>Pseudomonadota</taxon>
        <taxon>Alphaproteobacteria</taxon>
        <taxon>Rhodobacterales</taxon>
        <taxon>Paracoccaceae</taxon>
        <taxon>Albidovulum</taxon>
    </lineage>
</organism>
<evidence type="ECO:0000313" key="10">
    <source>
        <dbReference type="EMBL" id="MCV2865739.1"/>
    </source>
</evidence>
<keyword evidence="9" id="KW-0119">Carbohydrate metabolism</keyword>
<dbReference type="NCBIfam" id="TIGR01449">
    <property type="entry name" value="PGP_bact"/>
    <property type="match status" value="1"/>
</dbReference>
<dbReference type="Gene3D" id="3.40.50.1000">
    <property type="entry name" value="HAD superfamily/HAD-like"/>
    <property type="match status" value="1"/>
</dbReference>
<reference evidence="10 11" key="1">
    <citation type="submission" date="2022-10" db="EMBL/GenBank/DDBJ databases">
        <title>Defluviimonas sp. nov., isolated from ocean surface water.</title>
        <authorList>
            <person name="He W."/>
            <person name="Wang L."/>
            <person name="Zhang D.-F."/>
        </authorList>
    </citation>
    <scope>NUCLEOTIDE SEQUENCE [LARGE SCALE GENOMIC DNA]</scope>
    <source>
        <strain evidence="10 11">WL0075</strain>
    </source>
</reference>
<evidence type="ECO:0000256" key="2">
    <source>
        <dbReference type="ARBA" id="ARBA00001946"/>
    </source>
</evidence>
<dbReference type="SFLD" id="SFLDS00003">
    <property type="entry name" value="Haloacid_Dehalogenase"/>
    <property type="match status" value="1"/>
</dbReference>
<dbReference type="EC" id="3.1.3.18" evidence="5"/>
<gene>
    <name evidence="10" type="primary">gph</name>
    <name evidence="10" type="ORF">OE647_13485</name>
</gene>